<dbReference type="InParanoid" id="A0A6J0B763"/>
<keyword evidence="3 5" id="KW-0906">Nuclear pore complex</keyword>
<comment type="similarity">
    <text evidence="2 5">Belongs to the nucleoporin interacting component (NIC) family.</text>
</comment>
<dbReference type="Proteomes" id="UP000829291">
    <property type="component" value="Chromosome 2"/>
</dbReference>
<evidence type="ECO:0000256" key="4">
    <source>
        <dbReference type="ARBA" id="ARBA00023242"/>
    </source>
</evidence>
<protein>
    <recommendedName>
        <fullName evidence="5">Nuclear pore protein</fullName>
    </recommendedName>
</protein>
<organism evidence="7">
    <name type="scientific">Neodiprion lecontei</name>
    <name type="common">Redheaded pine sawfly</name>
    <dbReference type="NCBI Taxonomy" id="441921"/>
    <lineage>
        <taxon>Eukaryota</taxon>
        <taxon>Metazoa</taxon>
        <taxon>Ecdysozoa</taxon>
        <taxon>Arthropoda</taxon>
        <taxon>Hexapoda</taxon>
        <taxon>Insecta</taxon>
        <taxon>Pterygota</taxon>
        <taxon>Neoptera</taxon>
        <taxon>Endopterygota</taxon>
        <taxon>Hymenoptera</taxon>
        <taxon>Tenthredinoidea</taxon>
        <taxon>Diprionidae</taxon>
        <taxon>Diprioninae</taxon>
        <taxon>Neodiprion</taxon>
    </lineage>
</organism>
<dbReference type="GO" id="GO:0016973">
    <property type="term" value="P:poly(A)+ mRNA export from nucleus"/>
    <property type="evidence" value="ECO:0007669"/>
    <property type="project" value="TreeGrafter"/>
</dbReference>
<keyword evidence="5" id="KW-0509">mRNA transport</keyword>
<keyword evidence="5" id="KW-0811">Translocation</keyword>
<dbReference type="Pfam" id="PF04097">
    <property type="entry name" value="Nic96"/>
    <property type="match status" value="1"/>
</dbReference>
<dbReference type="AlphaFoldDB" id="A0A6J0B763"/>
<keyword evidence="4 5" id="KW-0539">Nucleus</keyword>
<dbReference type="PANTHER" id="PTHR11225:SF4">
    <property type="entry name" value="NUCLEAR PORE COMPLEX PROTEIN NUP93"/>
    <property type="match status" value="1"/>
</dbReference>
<dbReference type="GeneID" id="107217728"/>
<dbReference type="GO" id="GO:0017056">
    <property type="term" value="F:structural constituent of nuclear pore"/>
    <property type="evidence" value="ECO:0007669"/>
    <property type="project" value="InterPro"/>
</dbReference>
<evidence type="ECO:0000256" key="1">
    <source>
        <dbReference type="ARBA" id="ARBA00004567"/>
    </source>
</evidence>
<dbReference type="GO" id="GO:0005643">
    <property type="term" value="C:nuclear pore"/>
    <property type="evidence" value="ECO:0007669"/>
    <property type="project" value="UniProtKB-SubCell"/>
</dbReference>
<dbReference type="OrthoDB" id="1918363at2759"/>
<evidence type="ECO:0000256" key="3">
    <source>
        <dbReference type="ARBA" id="ARBA00023132"/>
    </source>
</evidence>
<evidence type="ECO:0000313" key="7">
    <source>
        <dbReference type="RefSeq" id="XP_015510854.2"/>
    </source>
</evidence>
<keyword evidence="5" id="KW-0813">Transport</keyword>
<dbReference type="RefSeq" id="XP_015510854.2">
    <property type="nucleotide sequence ID" value="XM_015655368.2"/>
</dbReference>
<proteinExistence type="inferred from homology"/>
<reference evidence="7" key="1">
    <citation type="submission" date="2025-08" db="UniProtKB">
        <authorList>
            <consortium name="RefSeq"/>
        </authorList>
    </citation>
    <scope>IDENTIFICATION</scope>
    <source>
        <tissue evidence="7">Thorax and Abdomen</tissue>
    </source>
</reference>
<name>A0A6J0B763_NEOLC</name>
<dbReference type="PANTHER" id="PTHR11225">
    <property type="entry name" value="NUCLEAR PORE COMPLEX PROTEIN NUP93 NUCLEOPORIN NUP93 DEAD EYE PROTEIN"/>
    <property type="match status" value="1"/>
</dbReference>
<dbReference type="InterPro" id="IPR007231">
    <property type="entry name" value="Nucleoporin_int_Nup93/Nic96"/>
</dbReference>
<keyword evidence="6" id="KW-1185">Reference proteome</keyword>
<accession>A0A6J0B763</accession>
<sequence length="852" mass="95863">MAVQSVEVRAGPCRRNFKFVNGVYGTTLTSVRRVNLLLKFFRMGDSDFNELLRSAEQLSAAVEGNGELPQVERNLRQILEASNELWSRVTQPSSQDNQVQAHLLLGSRGVDLPQISQKLNSLSARRTFEPLDPVADTDIVSYLRNEKENAILSIIEQVHKDTFELNRVQQLQHMLGEWKQMRYEIMNAMTAPSGELVDLRGMPQRTKLAGSAVSGLSSIEAAYAKEVRNYNDHVLRGITRPNLFKILAKASESFDDKKVADMWKMVKAMVDIPVTPRGDQMKSRSSSQVERKIVSQARKYLENRYTDFMNSIISENLAQAMRGGIPGTLPLVKSFVRVKIQSTLGLEGIQVDGMPLWPLVYYCMRAGDFHAALHCLKQAGSSVDEFRAVVEEAANSSTQRPGSRSESIVKLQYRRHVRSATDPYKRAAYCALVPCDPDDLHSEVMTTADDYLWLRLCQVRDQADSENKLTLDHLQTTILEEYGESYYHAHEQPYLYFSMLFLTGQFEAAIEFLARGAGARLLPHAVHLAAAMHEHNLLGVSQSVLAPLISVDPVDKPPAKRLNFARLILLYVKRFEASDPKESLHYLFLLRTMNDPYDRNMFAASAAEMVVDASPTNRSLLIGRIDMGQRLPGILDEFQINVEDVINISAETLNRKGLLEDAVTMYDLAGNHEKVLSLMCSLLAQVVSQKSTPGSLRSRLQDTANDISFRYQGTAIQAPAESVAAFYTLRDLMVFFDQFHSEQHQNALRTIADSGLLPLHVREVDERVTALRRVSAEITGALADVLLATMTILYKLYQKLRSTEPGDEVAREQQLCDLREQARALTSFAGTIPYRMPNETNSRLVQMEILMH</sequence>
<dbReference type="GO" id="GO:0006606">
    <property type="term" value="P:protein import into nucleus"/>
    <property type="evidence" value="ECO:0007669"/>
    <property type="project" value="TreeGrafter"/>
</dbReference>
<keyword evidence="5" id="KW-0472">Membrane</keyword>
<evidence type="ECO:0000256" key="5">
    <source>
        <dbReference type="RuleBase" id="RU364035"/>
    </source>
</evidence>
<dbReference type="FunCoup" id="A0A6J0B763">
    <property type="interactions" value="2792"/>
</dbReference>
<evidence type="ECO:0000313" key="6">
    <source>
        <dbReference type="Proteomes" id="UP000829291"/>
    </source>
</evidence>
<comment type="subcellular location">
    <subcellularLocation>
        <location evidence="1 5">Nucleus</location>
        <location evidence="1 5">Nuclear pore complex</location>
    </subcellularLocation>
</comment>
<keyword evidence="5" id="KW-0653">Protein transport</keyword>
<dbReference type="KEGG" id="nlo:107217728"/>
<evidence type="ECO:0000256" key="2">
    <source>
        <dbReference type="ARBA" id="ARBA00010186"/>
    </source>
</evidence>
<gene>
    <name evidence="7" type="primary">LOC107217728</name>
</gene>